<evidence type="ECO:0000256" key="3">
    <source>
        <dbReference type="ARBA" id="ARBA00022475"/>
    </source>
</evidence>
<dbReference type="InterPro" id="IPR011701">
    <property type="entry name" value="MFS"/>
</dbReference>
<feature type="transmembrane region" description="Helical" evidence="7">
    <location>
        <begin position="167"/>
        <end position="191"/>
    </location>
</feature>
<evidence type="ECO:0000256" key="7">
    <source>
        <dbReference type="SAM" id="Phobius"/>
    </source>
</evidence>
<evidence type="ECO:0000256" key="4">
    <source>
        <dbReference type="ARBA" id="ARBA00022692"/>
    </source>
</evidence>
<dbReference type="Gene3D" id="1.20.1250.20">
    <property type="entry name" value="MFS general substrate transporter like domains"/>
    <property type="match status" value="1"/>
</dbReference>
<feature type="transmembrane region" description="Helical" evidence="7">
    <location>
        <begin position="258"/>
        <end position="276"/>
    </location>
</feature>
<dbReference type="InterPro" id="IPR020846">
    <property type="entry name" value="MFS_dom"/>
</dbReference>
<feature type="transmembrane region" description="Helical" evidence="7">
    <location>
        <begin position="375"/>
        <end position="396"/>
    </location>
</feature>
<feature type="transmembrane region" description="Helical" evidence="7">
    <location>
        <begin position="78"/>
        <end position="100"/>
    </location>
</feature>
<protein>
    <submittedName>
        <fullName evidence="9">MFS transporter</fullName>
    </submittedName>
</protein>
<gene>
    <name evidence="9" type="ORF">ABG082_08350</name>
</gene>
<comment type="subcellular location">
    <subcellularLocation>
        <location evidence="1">Cell membrane</location>
        <topology evidence="1">Multi-pass membrane protein</topology>
    </subcellularLocation>
</comment>
<dbReference type="PANTHER" id="PTHR43124:SF3">
    <property type="entry name" value="CHLORAMPHENICOL EFFLUX PUMP RV0191"/>
    <property type="match status" value="1"/>
</dbReference>
<dbReference type="PRINTS" id="PR01035">
    <property type="entry name" value="TCRTETA"/>
</dbReference>
<dbReference type="AlphaFoldDB" id="A0AAU7FPX9"/>
<keyword evidence="3" id="KW-1003">Cell membrane</keyword>
<dbReference type="CDD" id="cd17474">
    <property type="entry name" value="MFS_YfmO_like"/>
    <property type="match status" value="1"/>
</dbReference>
<evidence type="ECO:0000256" key="1">
    <source>
        <dbReference type="ARBA" id="ARBA00004651"/>
    </source>
</evidence>
<keyword evidence="6 7" id="KW-0472">Membrane</keyword>
<reference evidence="9" key="1">
    <citation type="submission" date="2024-05" db="EMBL/GenBank/DDBJ databases">
        <authorList>
            <person name="Liu Z."/>
        </authorList>
    </citation>
    <scope>NUCLEOTIDE SEQUENCE</scope>
    <source>
        <strain evidence="9">BS1807G30</strain>
    </source>
</reference>
<dbReference type="EMBL" id="CP157353">
    <property type="protein sequence ID" value="XBM05761.1"/>
    <property type="molecule type" value="Genomic_DNA"/>
</dbReference>
<feature type="transmembrane region" description="Helical" evidence="7">
    <location>
        <begin position="288"/>
        <end position="306"/>
    </location>
</feature>
<keyword evidence="4 7" id="KW-0812">Transmembrane</keyword>
<feature type="domain" description="Major facilitator superfamily (MFS) profile" evidence="8">
    <location>
        <begin position="12"/>
        <end position="400"/>
    </location>
</feature>
<feature type="transmembrane region" description="Helical" evidence="7">
    <location>
        <begin position="312"/>
        <end position="335"/>
    </location>
</feature>
<evidence type="ECO:0000256" key="6">
    <source>
        <dbReference type="ARBA" id="ARBA00023136"/>
    </source>
</evidence>
<dbReference type="GO" id="GO:0005886">
    <property type="term" value="C:plasma membrane"/>
    <property type="evidence" value="ECO:0007669"/>
    <property type="project" value="UniProtKB-SubCell"/>
</dbReference>
<dbReference type="InterPro" id="IPR050189">
    <property type="entry name" value="MFS_Efflux_Transporters"/>
</dbReference>
<dbReference type="InterPro" id="IPR001958">
    <property type="entry name" value="Tet-R_TetA/multi-R_MdtG-like"/>
</dbReference>
<dbReference type="RefSeq" id="WP_281201650.1">
    <property type="nucleotide sequence ID" value="NZ_CP157353.1"/>
</dbReference>
<keyword evidence="2" id="KW-0813">Transport</keyword>
<evidence type="ECO:0000313" key="9">
    <source>
        <dbReference type="EMBL" id="XBM05761.1"/>
    </source>
</evidence>
<dbReference type="GO" id="GO:0022857">
    <property type="term" value="F:transmembrane transporter activity"/>
    <property type="evidence" value="ECO:0007669"/>
    <property type="project" value="InterPro"/>
</dbReference>
<dbReference type="Pfam" id="PF07690">
    <property type="entry name" value="MFS_1"/>
    <property type="match status" value="1"/>
</dbReference>
<feature type="transmembrane region" description="Helical" evidence="7">
    <location>
        <begin position="12"/>
        <end position="34"/>
    </location>
</feature>
<dbReference type="InterPro" id="IPR036259">
    <property type="entry name" value="MFS_trans_sf"/>
</dbReference>
<feature type="transmembrane region" description="Helical" evidence="7">
    <location>
        <begin position="220"/>
        <end position="242"/>
    </location>
</feature>
<evidence type="ECO:0000256" key="2">
    <source>
        <dbReference type="ARBA" id="ARBA00022448"/>
    </source>
</evidence>
<evidence type="ECO:0000259" key="8">
    <source>
        <dbReference type="PROSITE" id="PS50850"/>
    </source>
</evidence>
<feature type="transmembrane region" description="Helical" evidence="7">
    <location>
        <begin position="46"/>
        <end position="66"/>
    </location>
</feature>
<dbReference type="PROSITE" id="PS50850">
    <property type="entry name" value="MFS"/>
    <property type="match status" value="1"/>
</dbReference>
<accession>A0AAU7FPX9</accession>
<dbReference type="SUPFAM" id="SSF103473">
    <property type="entry name" value="MFS general substrate transporter"/>
    <property type="match status" value="1"/>
</dbReference>
<evidence type="ECO:0000256" key="5">
    <source>
        <dbReference type="ARBA" id="ARBA00022989"/>
    </source>
</evidence>
<sequence length="410" mass="44939">MMLGEKTVSKKNIIALSSVPLIMTLGNSMLIPVLPEIEKKLSITSFQVSLIITVYSVVAILCIPIAGYLSDRIGRKKVLLPCLLIAGLGGAVAAVASTIMKEPYMWILFGRVLQGVGSAGAAPVVMPFIGDLFHDDEEVSAGLGAIETSNTAGKVLSPIIGALLASWFWFVPFWFIPFFSIISFVMVLFMVESAKKEEDPPTFKEFLKSTKTIFKHEGRWLYAIFAIGGFIMFLLFGVLFYLSDNLEAAYQITGVKKGLLLSIPLLFLSISSYIAGKTIGKEKGKMRIFLIVGMALLSLSYLFLWWNHSFYVLFVCLSIGGVGIGIVLPALDALITEGIEKEQCGTITSFYSSMRFIGVALGPPIYAFLMDKGDSIVFILSTICSLISLFLVLFFIQPDEKDESEQLKTV</sequence>
<organism evidence="9">
    <name type="scientific">Bacillus sp. BS1807G30</name>
    <dbReference type="NCBI Taxonomy" id="3153756"/>
    <lineage>
        <taxon>Bacteria</taxon>
        <taxon>Bacillati</taxon>
        <taxon>Bacillota</taxon>
        <taxon>Bacilli</taxon>
        <taxon>Bacillales</taxon>
        <taxon>Bacillaceae</taxon>
        <taxon>Bacillus</taxon>
    </lineage>
</organism>
<dbReference type="PANTHER" id="PTHR43124">
    <property type="entry name" value="PURINE EFFLUX PUMP PBUE"/>
    <property type="match status" value="1"/>
</dbReference>
<name>A0AAU7FPX9_9BACI</name>
<proteinExistence type="predicted"/>
<keyword evidence="5 7" id="KW-1133">Transmembrane helix</keyword>